<dbReference type="SUPFAM" id="SSF52540">
    <property type="entry name" value="P-loop containing nucleoside triphosphate hydrolases"/>
    <property type="match status" value="1"/>
</dbReference>
<dbReference type="PANTHER" id="PTHR47691">
    <property type="entry name" value="REGULATOR-RELATED"/>
    <property type="match status" value="1"/>
</dbReference>
<feature type="domain" description="HTH luxR-type" evidence="1">
    <location>
        <begin position="756"/>
        <end position="813"/>
    </location>
</feature>
<dbReference type="GO" id="GO:0016887">
    <property type="term" value="F:ATP hydrolysis activity"/>
    <property type="evidence" value="ECO:0007669"/>
    <property type="project" value="InterPro"/>
</dbReference>
<dbReference type="RefSeq" id="WP_084433088.1">
    <property type="nucleotide sequence ID" value="NZ_FWXV01000010.1"/>
</dbReference>
<dbReference type="PANTHER" id="PTHR47691:SF3">
    <property type="entry name" value="HTH-TYPE TRANSCRIPTIONAL REGULATOR RV0890C-RELATED"/>
    <property type="match status" value="1"/>
</dbReference>
<dbReference type="Gene3D" id="3.40.50.300">
    <property type="entry name" value="P-loop containing nucleotide triphosphate hydrolases"/>
    <property type="match status" value="1"/>
</dbReference>
<dbReference type="InterPro" id="IPR016032">
    <property type="entry name" value="Sig_transdc_resp-reg_C-effctor"/>
</dbReference>
<evidence type="ECO:0000259" key="1">
    <source>
        <dbReference type="SMART" id="SM00421"/>
    </source>
</evidence>
<gene>
    <name evidence="2" type="ORF">SAMN05661093_08708</name>
</gene>
<dbReference type="OrthoDB" id="7337537at2"/>
<sequence>MPRDLSGALPAEPDLLIGRDELAFRIRDHLRGGARVVTLTGTAGVGKTTLALHTAWWMRHNHPDLVVRWVRMTSLSPDTGPDQVDRAVQDALDSPDYGDRPPWEAITDYLRTPDRTTLLVLDNCEHIVLQASEFVASLLAAVPKQVTVLATSREPLGCVGEHVEYVPPLPFPREQDSLDGRWPALEMFAARADALGHPLSAAERVIAAELVRSVDGLPLAIAIDAARLRYESLAEIRASRVIDSRQPVRRRYPGLDDVGGRANRFLVPDGLRQSYTGSYRRLDQVERRVMDRLGVFSGGFDLPTAGQVCSDEELDPDQVIQAVKALVDRSLVMADTRGGVHRYRLLQPVRMFALEKIEDSSAERALRRRHLQHFVGMAARYGTIWFSPEETTILEDARWQLGNFEAAMLYGHTEPDLAADALAIAIHISRLRGWFYWGKLGEGKEWLLKGLAATAHLGAAHPMRIVATAMASWIALCQGRVDEAQRLRDLYLEAQRRMDEHGPDGGEDNPFTAAVNPAVLFVDGAHRMLVPRQDGSYDMGCIDILMRAAKDSTAIGDQGGWAMCTLFAGLAAAFHLTDEPGRVVTLTREYLTACEEAGGHWAITWARIAHAMSLAWHADPRQAEALVQDTVLDQRDVDDSWGITWLAYIRFWVGAGLLQRHRGEQSDSARGSQPLKLTAVELGRAWGAAESLRTRVNVRLEGLGPFLRAQQRAEAIVRAIAGPEIESAVAAGRELDHRQAIMLGIPQEPEGFAVRWQGLPPELKRVATLAAQKRTNKEIGTKVHLSPRTIEDKMAATLRLLGLRNRKELVDLRVTIENMTG</sequence>
<dbReference type="InterPro" id="IPR000792">
    <property type="entry name" value="Tscrpt_reg_LuxR_C"/>
</dbReference>
<dbReference type="GO" id="GO:0003677">
    <property type="term" value="F:DNA binding"/>
    <property type="evidence" value="ECO:0007669"/>
    <property type="project" value="InterPro"/>
</dbReference>
<dbReference type="EMBL" id="FWXV01000010">
    <property type="protein sequence ID" value="SMD24666.1"/>
    <property type="molecule type" value="Genomic_DNA"/>
</dbReference>
<name>A0A1W2FSQ6_KIBAR</name>
<dbReference type="InterPro" id="IPR027417">
    <property type="entry name" value="P-loop_NTPase"/>
</dbReference>
<evidence type="ECO:0000313" key="3">
    <source>
        <dbReference type="Proteomes" id="UP000192674"/>
    </source>
</evidence>
<reference evidence="2" key="1">
    <citation type="submission" date="2017-04" db="EMBL/GenBank/DDBJ databases">
        <authorList>
            <person name="Afonso C.L."/>
            <person name="Miller P.J."/>
            <person name="Scott M.A."/>
            <person name="Spackman E."/>
            <person name="Goraichik I."/>
            <person name="Dimitrov K.M."/>
            <person name="Suarez D.L."/>
            <person name="Swayne D.E."/>
        </authorList>
    </citation>
    <scope>NUCLEOTIDE SEQUENCE [LARGE SCALE GENOMIC DNA]</scope>
    <source>
        <strain evidence="2">DSM 43828</strain>
    </source>
</reference>
<protein>
    <submittedName>
        <fullName evidence="2">Predicted ATPase</fullName>
    </submittedName>
</protein>
<evidence type="ECO:0000313" key="2">
    <source>
        <dbReference type="EMBL" id="SMD24666.1"/>
    </source>
</evidence>
<dbReference type="Pfam" id="PF13401">
    <property type="entry name" value="AAA_22"/>
    <property type="match status" value="1"/>
</dbReference>
<dbReference type="InterPro" id="IPR036388">
    <property type="entry name" value="WH-like_DNA-bd_sf"/>
</dbReference>
<dbReference type="Gene3D" id="1.10.10.10">
    <property type="entry name" value="Winged helix-like DNA-binding domain superfamily/Winged helix DNA-binding domain"/>
    <property type="match status" value="1"/>
</dbReference>
<dbReference type="InterPro" id="IPR049945">
    <property type="entry name" value="AAA_22"/>
</dbReference>
<dbReference type="SUPFAM" id="SSF46894">
    <property type="entry name" value="C-terminal effector domain of the bipartite response regulators"/>
    <property type="match status" value="1"/>
</dbReference>
<accession>A0A1W2FSQ6</accession>
<dbReference type="InterPro" id="IPR058852">
    <property type="entry name" value="HTH_77"/>
</dbReference>
<dbReference type="PRINTS" id="PR00364">
    <property type="entry name" value="DISEASERSIST"/>
</dbReference>
<dbReference type="Proteomes" id="UP000192674">
    <property type="component" value="Unassembled WGS sequence"/>
</dbReference>
<proteinExistence type="predicted"/>
<organism evidence="2 3">
    <name type="scientific">Kibdelosporangium aridum</name>
    <dbReference type="NCBI Taxonomy" id="2030"/>
    <lineage>
        <taxon>Bacteria</taxon>
        <taxon>Bacillati</taxon>
        <taxon>Actinomycetota</taxon>
        <taxon>Actinomycetes</taxon>
        <taxon>Pseudonocardiales</taxon>
        <taxon>Pseudonocardiaceae</taxon>
        <taxon>Kibdelosporangium</taxon>
    </lineage>
</organism>
<dbReference type="SMART" id="SM00421">
    <property type="entry name" value="HTH_LUXR"/>
    <property type="match status" value="1"/>
</dbReference>
<dbReference type="Pfam" id="PF25872">
    <property type="entry name" value="HTH_77"/>
    <property type="match status" value="1"/>
</dbReference>
<dbReference type="AlphaFoldDB" id="A0A1W2FSQ6"/>
<keyword evidence="3" id="KW-1185">Reference proteome</keyword>
<dbReference type="GO" id="GO:0006355">
    <property type="term" value="P:regulation of DNA-templated transcription"/>
    <property type="evidence" value="ECO:0007669"/>
    <property type="project" value="InterPro"/>
</dbReference>